<evidence type="ECO:0000259" key="12">
    <source>
        <dbReference type="PROSITE" id="PS51846"/>
    </source>
</evidence>
<dbReference type="PANTHER" id="PTHR43099">
    <property type="entry name" value="UPF0053 PROTEIN YRKA"/>
    <property type="match status" value="1"/>
</dbReference>
<dbReference type="Gene3D" id="3.10.580.10">
    <property type="entry name" value="CBS-domain"/>
    <property type="match status" value="1"/>
</dbReference>
<keyword evidence="4" id="KW-0677">Repeat</keyword>
<evidence type="ECO:0000256" key="1">
    <source>
        <dbReference type="ARBA" id="ARBA00004651"/>
    </source>
</evidence>
<evidence type="ECO:0000256" key="2">
    <source>
        <dbReference type="ARBA" id="ARBA00022475"/>
    </source>
</evidence>
<name>A0AAE3QX41_9BACT</name>
<dbReference type="RefSeq" id="WP_314509202.1">
    <property type="nucleotide sequence ID" value="NZ_JASJOU010000001.1"/>
</dbReference>
<dbReference type="CDD" id="cd04590">
    <property type="entry name" value="CBS_pair_CorC_HlyC_assoc"/>
    <property type="match status" value="1"/>
</dbReference>
<dbReference type="PROSITE" id="PS51371">
    <property type="entry name" value="CBS"/>
    <property type="match status" value="1"/>
</dbReference>
<feature type="transmembrane region" description="Helical" evidence="10">
    <location>
        <begin position="55"/>
        <end position="79"/>
    </location>
</feature>
<dbReference type="SMART" id="SM01091">
    <property type="entry name" value="CorC_HlyC"/>
    <property type="match status" value="1"/>
</dbReference>
<evidence type="ECO:0000313" key="13">
    <source>
        <dbReference type="EMBL" id="MDJ1499661.1"/>
    </source>
</evidence>
<accession>A0AAE3QX41</accession>
<organism evidence="13 14">
    <name type="scientific">Xanthocytophaga agilis</name>
    <dbReference type="NCBI Taxonomy" id="3048010"/>
    <lineage>
        <taxon>Bacteria</taxon>
        <taxon>Pseudomonadati</taxon>
        <taxon>Bacteroidota</taxon>
        <taxon>Cytophagia</taxon>
        <taxon>Cytophagales</taxon>
        <taxon>Rhodocytophagaceae</taxon>
        <taxon>Xanthocytophaga</taxon>
    </lineage>
</organism>
<protein>
    <submittedName>
        <fullName evidence="13">Hemolysin family protein</fullName>
    </submittedName>
</protein>
<comment type="caution">
    <text evidence="13">The sequence shown here is derived from an EMBL/GenBank/DDBJ whole genome shotgun (WGS) entry which is preliminary data.</text>
</comment>
<keyword evidence="7 9" id="KW-0472">Membrane</keyword>
<evidence type="ECO:0000256" key="8">
    <source>
        <dbReference type="PROSITE-ProRule" id="PRU00703"/>
    </source>
</evidence>
<evidence type="ECO:0000259" key="11">
    <source>
        <dbReference type="PROSITE" id="PS51371"/>
    </source>
</evidence>
<dbReference type="InterPro" id="IPR000644">
    <property type="entry name" value="CBS_dom"/>
</dbReference>
<dbReference type="InterPro" id="IPR044751">
    <property type="entry name" value="Ion_transp-like_CBS"/>
</dbReference>
<proteinExistence type="predicted"/>
<keyword evidence="5 9" id="KW-1133">Transmembrane helix</keyword>
<dbReference type="Pfam" id="PF00571">
    <property type="entry name" value="CBS"/>
    <property type="match status" value="1"/>
</dbReference>
<dbReference type="InterPro" id="IPR036318">
    <property type="entry name" value="FAD-bd_PCMH-like_sf"/>
</dbReference>
<keyword evidence="3 9" id="KW-0812">Transmembrane</keyword>
<keyword evidence="14" id="KW-1185">Reference proteome</keyword>
<feature type="domain" description="CNNM transmembrane" evidence="12">
    <location>
        <begin position="1"/>
        <end position="196"/>
    </location>
</feature>
<dbReference type="FunFam" id="3.30.465.10:FF:000023">
    <property type="entry name" value="Magnesium and cobalt transporter"/>
    <property type="match status" value="1"/>
</dbReference>
<dbReference type="AlphaFoldDB" id="A0AAE3QX41"/>
<evidence type="ECO:0000256" key="5">
    <source>
        <dbReference type="ARBA" id="ARBA00022989"/>
    </source>
</evidence>
<dbReference type="InterPro" id="IPR051676">
    <property type="entry name" value="UPF0053_domain"/>
</dbReference>
<dbReference type="InterPro" id="IPR016169">
    <property type="entry name" value="FAD-bd_PCMH_sub2"/>
</dbReference>
<evidence type="ECO:0000256" key="9">
    <source>
        <dbReference type="PROSITE-ProRule" id="PRU01193"/>
    </source>
</evidence>
<dbReference type="PROSITE" id="PS51846">
    <property type="entry name" value="CNNM"/>
    <property type="match status" value="1"/>
</dbReference>
<dbReference type="EMBL" id="JASJOU010000001">
    <property type="protein sequence ID" value="MDJ1499661.1"/>
    <property type="molecule type" value="Genomic_DNA"/>
</dbReference>
<dbReference type="Pfam" id="PF01595">
    <property type="entry name" value="CNNM"/>
    <property type="match status" value="1"/>
</dbReference>
<dbReference type="InterPro" id="IPR046342">
    <property type="entry name" value="CBS_dom_sf"/>
</dbReference>
<dbReference type="SUPFAM" id="SSF56176">
    <property type="entry name" value="FAD-binding/transporter-associated domain-like"/>
    <property type="match status" value="1"/>
</dbReference>
<gene>
    <name evidence="13" type="ORF">QNI22_03345</name>
</gene>
<feature type="transmembrane region" description="Helical" evidence="10">
    <location>
        <begin position="99"/>
        <end position="119"/>
    </location>
</feature>
<evidence type="ECO:0000256" key="7">
    <source>
        <dbReference type="ARBA" id="ARBA00023136"/>
    </source>
</evidence>
<evidence type="ECO:0000256" key="4">
    <source>
        <dbReference type="ARBA" id="ARBA00022737"/>
    </source>
</evidence>
<evidence type="ECO:0000256" key="10">
    <source>
        <dbReference type="SAM" id="Phobius"/>
    </source>
</evidence>
<dbReference type="GO" id="GO:0050660">
    <property type="term" value="F:flavin adenine dinucleotide binding"/>
    <property type="evidence" value="ECO:0007669"/>
    <property type="project" value="InterPro"/>
</dbReference>
<reference evidence="13" key="1">
    <citation type="submission" date="2023-05" db="EMBL/GenBank/DDBJ databases">
        <authorList>
            <person name="Zhang X."/>
        </authorList>
    </citation>
    <scope>NUCLEOTIDE SEQUENCE</scope>
    <source>
        <strain evidence="13">BD1B2-1</strain>
    </source>
</reference>
<sequence length="426" mass="46816">MELLIILLLIILNGIFSMSEIAIVSSRKTRLEQAAKSGNSGARIALKLAGEPNTFLSTVQIGITLIGIVTGVFGGASMAEMLAPTFAKIPLLAPYSQTIALTLVVLLITYLSLVVGELVPKRIGMNAPEKIAMLVARPMDILSRVTAPFVWLLSKSTEFLLTIFQVKTSEEAPVTEAEIRSLIGHGTRSGIFEEIEQDIVERVFNLSDRKAGSVMTSRLDLIWLDIEDSLATNLKTIAETDQEVFLIGRENIDQIEGVVSTKKLLDALIQQKLSRLEEVMLKPVFVPESMDAFRILELLKDAQVPAAVVIDEFGTVQGLVTLQDLFMAMVGEGAGGSEEEKWIVTREDGSCLVDARLPVDEFIHYFELDDVDDEDRAGFHTVGGLILDLAGRIPKTGEVFTWHTYKLEVVDMDGNRIDKLLVSQNT</sequence>
<dbReference type="GO" id="GO:0005886">
    <property type="term" value="C:plasma membrane"/>
    <property type="evidence" value="ECO:0007669"/>
    <property type="project" value="UniProtKB-SubCell"/>
</dbReference>
<feature type="domain" description="CBS" evidence="11">
    <location>
        <begin position="279"/>
        <end position="338"/>
    </location>
</feature>
<dbReference type="SUPFAM" id="SSF54631">
    <property type="entry name" value="CBS-domain pair"/>
    <property type="match status" value="1"/>
</dbReference>
<dbReference type="Proteomes" id="UP001232063">
    <property type="component" value="Unassembled WGS sequence"/>
</dbReference>
<evidence type="ECO:0000313" key="14">
    <source>
        <dbReference type="Proteomes" id="UP001232063"/>
    </source>
</evidence>
<dbReference type="InterPro" id="IPR005170">
    <property type="entry name" value="Transptr-assoc_dom"/>
</dbReference>
<keyword evidence="6 8" id="KW-0129">CBS domain</keyword>
<evidence type="ECO:0000256" key="3">
    <source>
        <dbReference type="ARBA" id="ARBA00022692"/>
    </source>
</evidence>
<dbReference type="Gene3D" id="3.30.465.10">
    <property type="match status" value="1"/>
</dbReference>
<dbReference type="Pfam" id="PF03471">
    <property type="entry name" value="CorC_HlyC"/>
    <property type="match status" value="1"/>
</dbReference>
<evidence type="ECO:0000256" key="6">
    <source>
        <dbReference type="ARBA" id="ARBA00023122"/>
    </source>
</evidence>
<comment type="subcellular location">
    <subcellularLocation>
        <location evidence="1">Cell membrane</location>
        <topology evidence="1">Multi-pass membrane protein</topology>
    </subcellularLocation>
</comment>
<dbReference type="PANTHER" id="PTHR43099:SF2">
    <property type="entry name" value="UPF0053 PROTEIN YRKA"/>
    <property type="match status" value="1"/>
</dbReference>
<keyword evidence="2" id="KW-1003">Cell membrane</keyword>
<feature type="transmembrane region" description="Helical" evidence="10">
    <location>
        <begin position="6"/>
        <end position="24"/>
    </location>
</feature>
<dbReference type="InterPro" id="IPR002550">
    <property type="entry name" value="CNNM"/>
</dbReference>